<dbReference type="SUPFAM" id="SSF51556">
    <property type="entry name" value="Metallo-dependent hydrolases"/>
    <property type="match status" value="1"/>
</dbReference>
<dbReference type="RefSeq" id="WP_220115520.1">
    <property type="nucleotide sequence ID" value="NZ_JAHZUY010000001.1"/>
</dbReference>
<evidence type="ECO:0000259" key="1">
    <source>
        <dbReference type="Pfam" id="PF04909"/>
    </source>
</evidence>
<comment type="caution">
    <text evidence="2">The sequence shown here is derived from an EMBL/GenBank/DDBJ whole genome shotgun (WGS) entry which is preliminary data.</text>
</comment>
<dbReference type="InterPro" id="IPR006680">
    <property type="entry name" value="Amidohydro-rel"/>
</dbReference>
<dbReference type="PANTHER" id="PTHR35563:SF2">
    <property type="entry name" value="BARREL METAL-DEPENDENT HYDROLASE, PUTATIVE (AFU_ORTHOLOGUE AFUA_1G16240)-RELATED"/>
    <property type="match status" value="1"/>
</dbReference>
<dbReference type="InterPro" id="IPR032466">
    <property type="entry name" value="Metal_Hydrolase"/>
</dbReference>
<keyword evidence="3" id="KW-1185">Reference proteome</keyword>
<feature type="domain" description="Amidohydrolase-related" evidence="1">
    <location>
        <begin position="28"/>
        <end position="290"/>
    </location>
</feature>
<evidence type="ECO:0000313" key="3">
    <source>
        <dbReference type="Proteomes" id="UP001519924"/>
    </source>
</evidence>
<organism evidence="2 3">
    <name type="scientific">Caldovatus aquaticus</name>
    <dbReference type="NCBI Taxonomy" id="2865671"/>
    <lineage>
        <taxon>Bacteria</taxon>
        <taxon>Pseudomonadati</taxon>
        <taxon>Pseudomonadota</taxon>
        <taxon>Alphaproteobacteria</taxon>
        <taxon>Acetobacterales</taxon>
        <taxon>Roseomonadaceae</taxon>
        <taxon>Caldovatus</taxon>
    </lineage>
</organism>
<dbReference type="Pfam" id="PF04909">
    <property type="entry name" value="Amidohydro_2"/>
    <property type="match status" value="1"/>
</dbReference>
<sequence>MRPVAMKPCLPPLRTVTPPSWRAPAGACDCHFHIFGPFDRFPLDPGRGYTPEECLIPAYRTVAEALGIERMVVVQPSVYGTDNGCTLDAAEAFGLDRARAVVVIDGRFGADALAAMARRGARGARFNAVSGNGTPLEQLDALARRIAPLGWHLQLYTHGDTLAELAPRLAALPVPVVVDHMGGVRTAEGLNGRGFQALLRLLESGRAWVKLCGYRISSEGPPYADVAPFARALLAAAPERCVWGTDWPHPSLARDVPDDGALFDLLGEWAPDAATRRRVLVENPAALYGFPAPAAAA</sequence>
<gene>
    <name evidence="2" type="ORF">K1J50_00755</name>
</gene>
<dbReference type="InterPro" id="IPR052358">
    <property type="entry name" value="Aro_Compnd_Degr_Hydrolases"/>
</dbReference>
<reference evidence="2 3" key="1">
    <citation type="submission" date="2021-08" db="EMBL/GenBank/DDBJ databases">
        <title>Caldovatus sediminis gen. nov., sp. nov., a moderately thermophilic bacterium isolated from a hot spring.</title>
        <authorList>
            <person name="Hu C.-J."/>
            <person name="Li W.-J."/>
            <person name="Xian W.-D."/>
        </authorList>
    </citation>
    <scope>NUCLEOTIDE SEQUENCE [LARGE SCALE GENOMIC DNA]</scope>
    <source>
        <strain evidence="2 3">SYSU G05006</strain>
    </source>
</reference>
<dbReference type="Proteomes" id="UP001519924">
    <property type="component" value="Unassembled WGS sequence"/>
</dbReference>
<dbReference type="PANTHER" id="PTHR35563">
    <property type="entry name" value="BARREL METAL-DEPENDENT HYDROLASE, PUTATIVE (AFU_ORTHOLOGUE AFUA_1G16240)-RELATED"/>
    <property type="match status" value="1"/>
</dbReference>
<name>A0ABS7EXC8_9PROT</name>
<protein>
    <submittedName>
        <fullName evidence="2">Amidohydrolase family protein</fullName>
    </submittedName>
</protein>
<evidence type="ECO:0000313" key="2">
    <source>
        <dbReference type="EMBL" id="MBW8268014.1"/>
    </source>
</evidence>
<accession>A0ABS7EXC8</accession>
<proteinExistence type="predicted"/>
<dbReference type="EMBL" id="JAHZUY010000001">
    <property type="protein sequence ID" value="MBW8268014.1"/>
    <property type="molecule type" value="Genomic_DNA"/>
</dbReference>
<dbReference type="Gene3D" id="3.20.20.140">
    <property type="entry name" value="Metal-dependent hydrolases"/>
    <property type="match status" value="1"/>
</dbReference>